<dbReference type="Gene3D" id="2.40.70.10">
    <property type="entry name" value="Acid Proteases"/>
    <property type="match status" value="1"/>
</dbReference>
<dbReference type="Proteomes" id="UP001152523">
    <property type="component" value="Unassembled WGS sequence"/>
</dbReference>
<dbReference type="GO" id="GO:0004190">
    <property type="term" value="F:aspartic-type endopeptidase activity"/>
    <property type="evidence" value="ECO:0007669"/>
    <property type="project" value="InterPro"/>
</dbReference>
<dbReference type="GO" id="GO:0006508">
    <property type="term" value="P:proteolysis"/>
    <property type="evidence" value="ECO:0007669"/>
    <property type="project" value="InterPro"/>
</dbReference>
<comment type="similarity">
    <text evidence="1">Belongs to the peptidase A1 family.</text>
</comment>
<proteinExistence type="inferred from homology"/>
<dbReference type="AlphaFoldDB" id="A0AAV0EKP0"/>
<comment type="caution">
    <text evidence="3">The sequence shown here is derived from an EMBL/GenBank/DDBJ whole genome shotgun (WGS) entry which is preliminary data.</text>
</comment>
<reference evidence="3" key="1">
    <citation type="submission" date="2022-07" db="EMBL/GenBank/DDBJ databases">
        <authorList>
            <person name="Macas J."/>
            <person name="Novak P."/>
            <person name="Neumann P."/>
        </authorList>
    </citation>
    <scope>NUCLEOTIDE SEQUENCE</scope>
</reference>
<evidence type="ECO:0000259" key="2">
    <source>
        <dbReference type="PROSITE" id="PS51767"/>
    </source>
</evidence>
<dbReference type="PROSITE" id="PS00141">
    <property type="entry name" value="ASP_PROTEASE"/>
    <property type="match status" value="1"/>
</dbReference>
<dbReference type="InterPro" id="IPR001461">
    <property type="entry name" value="Aspartic_peptidase_A1"/>
</dbReference>
<dbReference type="Pfam" id="PF14543">
    <property type="entry name" value="TAXi_N"/>
    <property type="match status" value="1"/>
</dbReference>
<evidence type="ECO:0000313" key="3">
    <source>
        <dbReference type="EMBL" id="CAH9123784.1"/>
    </source>
</evidence>
<protein>
    <recommendedName>
        <fullName evidence="2">Peptidase A1 domain-containing protein</fullName>
    </recommendedName>
</protein>
<evidence type="ECO:0000256" key="1">
    <source>
        <dbReference type="ARBA" id="ARBA00007447"/>
    </source>
</evidence>
<dbReference type="InterPro" id="IPR021109">
    <property type="entry name" value="Peptidase_aspartic_dom_sf"/>
</dbReference>
<feature type="domain" description="Peptidase A1" evidence="2">
    <location>
        <begin position="90"/>
        <end position="212"/>
    </location>
</feature>
<dbReference type="InterPro" id="IPR033121">
    <property type="entry name" value="PEPTIDASE_A1"/>
</dbReference>
<dbReference type="PANTHER" id="PTHR13683:SF826">
    <property type="entry name" value="ASPARTYL PROTEASE FAMILY PROTEIN 1"/>
    <property type="match status" value="1"/>
</dbReference>
<dbReference type="SUPFAM" id="SSF50630">
    <property type="entry name" value="Acid proteases"/>
    <property type="match status" value="1"/>
</dbReference>
<sequence length="212" mass="22503">MSFAITLVVSVPSQASFIVAKINIYHRHSEKVISALGRKGLPKQGTVEYYSAWITHDQHGHGGAPTHHLPALTFAGGDAITAIEKLGNLHYAEIRVGTPPVSFMVAIDTGSDISWFPCGCTDCAHFYETSMGQPKILNSYSPKSSSTSSAPVIFGCGMVETGTILEKGAVNGLLGLGFNTSLDVPTVLTSKGLVPNSLSLCLRLETKVVLTR</sequence>
<accession>A0AAV0EKP0</accession>
<evidence type="ECO:0000313" key="4">
    <source>
        <dbReference type="Proteomes" id="UP001152523"/>
    </source>
</evidence>
<organism evidence="3 4">
    <name type="scientific">Cuscuta epithymum</name>
    <dbReference type="NCBI Taxonomy" id="186058"/>
    <lineage>
        <taxon>Eukaryota</taxon>
        <taxon>Viridiplantae</taxon>
        <taxon>Streptophyta</taxon>
        <taxon>Embryophyta</taxon>
        <taxon>Tracheophyta</taxon>
        <taxon>Spermatophyta</taxon>
        <taxon>Magnoliopsida</taxon>
        <taxon>eudicotyledons</taxon>
        <taxon>Gunneridae</taxon>
        <taxon>Pentapetalae</taxon>
        <taxon>asterids</taxon>
        <taxon>lamiids</taxon>
        <taxon>Solanales</taxon>
        <taxon>Convolvulaceae</taxon>
        <taxon>Cuscuteae</taxon>
        <taxon>Cuscuta</taxon>
        <taxon>Cuscuta subgen. Cuscuta</taxon>
    </lineage>
</organism>
<dbReference type="PANTHER" id="PTHR13683">
    <property type="entry name" value="ASPARTYL PROTEASES"/>
    <property type="match status" value="1"/>
</dbReference>
<dbReference type="InterPro" id="IPR032861">
    <property type="entry name" value="TAXi_N"/>
</dbReference>
<dbReference type="PROSITE" id="PS51767">
    <property type="entry name" value="PEPTIDASE_A1"/>
    <property type="match status" value="1"/>
</dbReference>
<dbReference type="InterPro" id="IPR001969">
    <property type="entry name" value="Aspartic_peptidase_AS"/>
</dbReference>
<name>A0AAV0EKP0_9ASTE</name>
<gene>
    <name evidence="3" type="ORF">CEPIT_LOCUS25490</name>
</gene>
<keyword evidence="4" id="KW-1185">Reference proteome</keyword>
<dbReference type="EMBL" id="CAMAPF010000932">
    <property type="protein sequence ID" value="CAH9123784.1"/>
    <property type="molecule type" value="Genomic_DNA"/>
</dbReference>